<dbReference type="EMBL" id="FZNX01000005">
    <property type="protein sequence ID" value="SNR74665.1"/>
    <property type="molecule type" value="Genomic_DNA"/>
</dbReference>
<dbReference type="Gene3D" id="3.30.420.40">
    <property type="match status" value="2"/>
</dbReference>
<organism evidence="1 2">
    <name type="scientific">Lutibacter flavus</name>
    <dbReference type="NCBI Taxonomy" id="691689"/>
    <lineage>
        <taxon>Bacteria</taxon>
        <taxon>Pseudomonadati</taxon>
        <taxon>Bacteroidota</taxon>
        <taxon>Flavobacteriia</taxon>
        <taxon>Flavobacteriales</taxon>
        <taxon>Flavobacteriaceae</taxon>
        <taxon>Lutibacter</taxon>
    </lineage>
</organism>
<keyword evidence="2" id="KW-1185">Reference proteome</keyword>
<accession>A0A238YU43</accession>
<dbReference type="OrthoDB" id="871343at2"/>
<dbReference type="CDD" id="cd24079">
    <property type="entry name" value="ASKHA_NBD_PG1100-like"/>
    <property type="match status" value="1"/>
</dbReference>
<gene>
    <name evidence="1" type="ORF">SAMN04488111_2828</name>
</gene>
<protein>
    <submittedName>
        <fullName evidence="1">BadF-type ATPase</fullName>
    </submittedName>
</protein>
<dbReference type="Gene3D" id="1.10.720.160">
    <property type="match status" value="1"/>
</dbReference>
<evidence type="ECO:0000313" key="2">
    <source>
        <dbReference type="Proteomes" id="UP000198412"/>
    </source>
</evidence>
<dbReference type="RefSeq" id="WP_089379106.1">
    <property type="nucleotide sequence ID" value="NZ_FZNX01000005.1"/>
</dbReference>
<dbReference type="InterPro" id="IPR043129">
    <property type="entry name" value="ATPase_NBD"/>
</dbReference>
<dbReference type="SUPFAM" id="SSF53067">
    <property type="entry name" value="Actin-like ATPase domain"/>
    <property type="match status" value="2"/>
</dbReference>
<dbReference type="Proteomes" id="UP000198412">
    <property type="component" value="Unassembled WGS sequence"/>
</dbReference>
<evidence type="ECO:0000313" key="1">
    <source>
        <dbReference type="EMBL" id="SNR74665.1"/>
    </source>
</evidence>
<name>A0A238YU43_9FLAO</name>
<reference evidence="2" key="1">
    <citation type="submission" date="2017-06" db="EMBL/GenBank/DDBJ databases">
        <authorList>
            <person name="Varghese N."/>
            <person name="Submissions S."/>
        </authorList>
    </citation>
    <scope>NUCLEOTIDE SEQUENCE [LARGE SCALE GENOMIC DNA]</scope>
    <source>
        <strain evidence="2">DSM 27993</strain>
    </source>
</reference>
<sequence>MFLIADSGSTKCDWVLFKSNEKEPIRFRTKGLNPSILKREALQQIISENETLLSFSNEITSIYFFGAGCNTQNSIQLIEDILSTFFTNATFIVKEDTMAAIWATTNKPAVLCILGTGSNCCFYDGKNIQSKTPSMGYLLMDEASGNYYGKELLKSYYYNQMPNELKVAFENDFLLNVNDVINNLYQSETPNKYLAEFAVFLFKYKEHDLMDRIIREGIAKFIDNQLLQFREELKTLPLYFVGSIAYYAQDYINSALKEKGIKVSGFIKRPIENVILKIKAENILV</sequence>
<dbReference type="AlphaFoldDB" id="A0A238YU43"/>
<proteinExistence type="predicted"/>